<dbReference type="InterPro" id="IPR011600">
    <property type="entry name" value="Pept_C14_caspase"/>
</dbReference>
<dbReference type="EMBL" id="FR872663">
    <property type="protein sequence ID" value="CCB92289.1"/>
    <property type="molecule type" value="Genomic_DNA"/>
</dbReference>
<dbReference type="GO" id="GO:0006508">
    <property type="term" value="P:proteolysis"/>
    <property type="evidence" value="ECO:0007669"/>
    <property type="project" value="InterPro"/>
</dbReference>
<evidence type="ECO:0000259" key="1">
    <source>
        <dbReference type="Pfam" id="PF00656"/>
    </source>
</evidence>
<feature type="domain" description="Peptidase C14 caspase" evidence="1">
    <location>
        <begin position="90"/>
        <end position="247"/>
    </location>
</feature>
<proteinExistence type="predicted"/>
<dbReference type="Gene3D" id="3.40.50.1460">
    <property type="match status" value="1"/>
</dbReference>
<evidence type="ECO:0000313" key="2">
    <source>
        <dbReference type="EMBL" id="CCB92289.1"/>
    </source>
</evidence>
<reference evidence="2" key="1">
    <citation type="submission" date="2011-05" db="EMBL/GenBank/DDBJ databases">
        <title>Unity in variety -- the pan-genome of the Chlamydiae.</title>
        <authorList>
            <person name="Collingro A."/>
            <person name="Tischler P."/>
            <person name="Weinmaier T."/>
            <person name="Penz T."/>
            <person name="Heinz E."/>
            <person name="Brunham R.C."/>
            <person name="Read T.D."/>
            <person name="Bavoil P.M."/>
            <person name="Sachse K."/>
            <person name="Kahane S."/>
            <person name="Friedman M.G."/>
            <person name="Rattei T."/>
            <person name="Myers G.S.A."/>
            <person name="Horn M."/>
        </authorList>
    </citation>
    <scope>NUCLEOTIDE SEQUENCE</scope>
    <source>
        <strain evidence="2">2032/99</strain>
    </source>
</reference>
<dbReference type="GO" id="GO:0004197">
    <property type="term" value="F:cysteine-type endopeptidase activity"/>
    <property type="evidence" value="ECO:0007669"/>
    <property type="project" value="InterPro"/>
</dbReference>
<name>F8LFM1_9BACT</name>
<dbReference type="Pfam" id="PF00656">
    <property type="entry name" value="Peptidase_C14"/>
    <property type="match status" value="1"/>
</dbReference>
<gene>
    <name evidence="2" type="ORF">WCH_DB18960</name>
</gene>
<protein>
    <recommendedName>
        <fullName evidence="1">Peptidase C14 caspase domain-containing protein</fullName>
    </recommendedName>
</protein>
<dbReference type="AlphaFoldDB" id="F8LFM1"/>
<organism evidence="2">
    <name type="scientific">Waddlia chondrophila 2032/99</name>
    <dbReference type="NCBI Taxonomy" id="765953"/>
    <lineage>
        <taxon>Bacteria</taxon>
        <taxon>Pseudomonadati</taxon>
        <taxon>Chlamydiota</taxon>
        <taxon>Chlamydiia</taxon>
        <taxon>Parachlamydiales</taxon>
        <taxon>Waddliaceae</taxon>
        <taxon>Waddlia</taxon>
    </lineage>
</organism>
<accession>F8LFM1</accession>
<sequence>MTPMYKKIFFLFLLFCRVGECGELILFLACDTEARNIESGVYHDLENIRKEALRISNYTGLPIKEISFIGKELQPESVLNACCSLEVEVDDLLFFYFSGHGFRTVAKGDDPWPNLFFSSSRQGIDYGEVIAILSQKHPRLLIAIADCCNNVMKENAAPYVYWNGSVKSKKEHVSKAYQKLFLETEGKILVTSSEIGEFSWSVREGALFTLAFLESLKMEAEKGSGDWGKILKRSSWKVRKYQHPYYEISPS</sequence>